<keyword evidence="3" id="KW-0378">Hydrolase</keyword>
<feature type="transmembrane region" description="Helical" evidence="1">
    <location>
        <begin position="69"/>
        <end position="90"/>
    </location>
</feature>
<dbReference type="RefSeq" id="WP_182538905.1">
    <property type="nucleotide sequence ID" value="NZ_JACGXA010000001.1"/>
</dbReference>
<feature type="transmembrane region" description="Helical" evidence="1">
    <location>
        <begin position="167"/>
        <end position="187"/>
    </location>
</feature>
<feature type="transmembrane region" description="Helical" evidence="1">
    <location>
        <begin position="138"/>
        <end position="160"/>
    </location>
</feature>
<sequence>MNTPRHEVLPTLARIVGLWVAVTAVVVGLGWLITHPLASGLDGFDNPISRWFADQRTGSLDSLADVGTLLGETITGLSVAAVTALVFSLWQRSIRPALFVALAEACIGGLYFVATHLISRDRPPVKILDAGLVPDHSFPSGHVATAIVAYAGIVVLLRAYAAAAARWAVVLLLLPAFTLLARLYQGAHHLTDVATSVCYASVFLLVLARLLLPRPDSVAT</sequence>
<dbReference type="InterPro" id="IPR000326">
    <property type="entry name" value="PAP2/HPO"/>
</dbReference>
<dbReference type="SMART" id="SM00014">
    <property type="entry name" value="acidPPc"/>
    <property type="match status" value="1"/>
</dbReference>
<organism evidence="3 4">
    <name type="scientific">Nocardioides ginsengisegetis</name>
    <dbReference type="NCBI Taxonomy" id="661491"/>
    <lineage>
        <taxon>Bacteria</taxon>
        <taxon>Bacillati</taxon>
        <taxon>Actinomycetota</taxon>
        <taxon>Actinomycetes</taxon>
        <taxon>Propionibacteriales</taxon>
        <taxon>Nocardioidaceae</taxon>
        <taxon>Nocardioides</taxon>
    </lineage>
</organism>
<dbReference type="Proteomes" id="UP000580910">
    <property type="component" value="Unassembled WGS sequence"/>
</dbReference>
<dbReference type="EC" id="3.6.1.27" evidence="3"/>
<feature type="transmembrane region" description="Helical" evidence="1">
    <location>
        <begin position="97"/>
        <end position="118"/>
    </location>
</feature>
<feature type="transmembrane region" description="Helical" evidence="1">
    <location>
        <begin position="12"/>
        <end position="33"/>
    </location>
</feature>
<feature type="transmembrane region" description="Helical" evidence="1">
    <location>
        <begin position="193"/>
        <end position="212"/>
    </location>
</feature>
<gene>
    <name evidence="3" type="ORF">FB382_002060</name>
</gene>
<comment type="caution">
    <text evidence="3">The sequence shown here is derived from an EMBL/GenBank/DDBJ whole genome shotgun (WGS) entry which is preliminary data.</text>
</comment>
<protein>
    <submittedName>
        <fullName evidence="3">Undecaprenyl-diphosphatase</fullName>
        <ecNumber evidence="3">3.6.1.27</ecNumber>
    </submittedName>
</protein>
<evidence type="ECO:0000313" key="4">
    <source>
        <dbReference type="Proteomes" id="UP000580910"/>
    </source>
</evidence>
<keyword evidence="4" id="KW-1185">Reference proteome</keyword>
<name>A0A7W3J0B2_9ACTN</name>
<dbReference type="InterPro" id="IPR036938">
    <property type="entry name" value="PAP2/HPO_sf"/>
</dbReference>
<evidence type="ECO:0000256" key="1">
    <source>
        <dbReference type="SAM" id="Phobius"/>
    </source>
</evidence>
<dbReference type="SUPFAM" id="SSF48317">
    <property type="entry name" value="Acid phosphatase/Vanadium-dependent haloperoxidase"/>
    <property type="match status" value="1"/>
</dbReference>
<evidence type="ECO:0000259" key="2">
    <source>
        <dbReference type="SMART" id="SM00014"/>
    </source>
</evidence>
<dbReference type="AlphaFoldDB" id="A0A7W3J0B2"/>
<reference evidence="3 4" key="1">
    <citation type="submission" date="2020-07" db="EMBL/GenBank/DDBJ databases">
        <title>Sequencing the genomes of 1000 actinobacteria strains.</title>
        <authorList>
            <person name="Klenk H.-P."/>
        </authorList>
    </citation>
    <scope>NUCLEOTIDE SEQUENCE [LARGE SCALE GENOMIC DNA]</scope>
    <source>
        <strain evidence="3 4">DSM 21349</strain>
    </source>
</reference>
<dbReference type="GO" id="GO:0050380">
    <property type="term" value="F:undecaprenyl-diphosphatase activity"/>
    <property type="evidence" value="ECO:0007669"/>
    <property type="project" value="UniProtKB-EC"/>
</dbReference>
<evidence type="ECO:0000313" key="3">
    <source>
        <dbReference type="EMBL" id="MBA8803769.1"/>
    </source>
</evidence>
<keyword evidence="1" id="KW-0472">Membrane</keyword>
<dbReference type="Gene3D" id="1.20.144.10">
    <property type="entry name" value="Phosphatidic acid phosphatase type 2/haloperoxidase"/>
    <property type="match status" value="1"/>
</dbReference>
<accession>A0A7W3J0B2</accession>
<keyword evidence="1" id="KW-0812">Transmembrane</keyword>
<dbReference type="Pfam" id="PF01569">
    <property type="entry name" value="PAP2"/>
    <property type="match status" value="1"/>
</dbReference>
<keyword evidence="1" id="KW-1133">Transmembrane helix</keyword>
<proteinExistence type="predicted"/>
<feature type="domain" description="Phosphatidic acid phosphatase type 2/haloperoxidase" evidence="2">
    <location>
        <begin position="97"/>
        <end position="208"/>
    </location>
</feature>
<dbReference type="EMBL" id="JACGXA010000001">
    <property type="protein sequence ID" value="MBA8803769.1"/>
    <property type="molecule type" value="Genomic_DNA"/>
</dbReference>